<feature type="transmembrane region" description="Helical" evidence="1">
    <location>
        <begin position="60"/>
        <end position="82"/>
    </location>
</feature>
<accession>A0A4Y9LS16</accession>
<evidence type="ECO:0000313" key="2">
    <source>
        <dbReference type="EMBL" id="TFV44572.1"/>
    </source>
</evidence>
<protein>
    <submittedName>
        <fullName evidence="2">Uncharacterized protein</fullName>
    </submittedName>
</protein>
<dbReference type="AlphaFoldDB" id="A0A4Y9LS16"/>
<feature type="transmembrane region" description="Helical" evidence="1">
    <location>
        <begin position="20"/>
        <end position="39"/>
    </location>
</feature>
<name>A0A4Y9LS16_9BRAD</name>
<proteinExistence type="predicted"/>
<keyword evidence="1" id="KW-0472">Membrane</keyword>
<dbReference type="Proteomes" id="UP000297966">
    <property type="component" value="Unassembled WGS sequence"/>
</dbReference>
<sequence>MYVAAALMRLENELFGSGWFILLMMLYGAFSFYIGIDLPGRPVQGATSRLPEERNRGTDAAQIFSAAGTFVAAIAAFLSVSMIVVDQVVSEGSIIVIACCWAIGSSLQIAAGSIARNGVLDDSGA</sequence>
<keyword evidence="3" id="KW-1185">Reference proteome</keyword>
<keyword evidence="1" id="KW-1133">Transmembrane helix</keyword>
<feature type="transmembrane region" description="Helical" evidence="1">
    <location>
        <begin position="94"/>
        <end position="115"/>
    </location>
</feature>
<keyword evidence="1" id="KW-0812">Transmembrane</keyword>
<reference evidence="2 3" key="1">
    <citation type="submission" date="2019-03" db="EMBL/GenBank/DDBJ databases">
        <title>Bradyrhizobium diversity isolated from nodules of Chamaecrista fasciculata.</title>
        <authorList>
            <person name="Klepa M.S."/>
            <person name="Urquiaga M.O."/>
            <person name="Hungria M."/>
            <person name="Delamuta J.R."/>
        </authorList>
    </citation>
    <scope>NUCLEOTIDE SEQUENCE [LARGE SCALE GENOMIC DNA]</scope>
    <source>
        <strain evidence="2 3">CNPSo 3448</strain>
    </source>
</reference>
<dbReference type="EMBL" id="SPQT01000018">
    <property type="protein sequence ID" value="TFV44572.1"/>
    <property type="molecule type" value="Genomic_DNA"/>
</dbReference>
<evidence type="ECO:0000313" key="3">
    <source>
        <dbReference type="Proteomes" id="UP000297966"/>
    </source>
</evidence>
<comment type="caution">
    <text evidence="2">The sequence shown here is derived from an EMBL/GenBank/DDBJ whole genome shotgun (WGS) entry which is preliminary data.</text>
</comment>
<dbReference type="OrthoDB" id="8250113at2"/>
<gene>
    <name evidence="2" type="ORF">E4K65_27775</name>
</gene>
<organism evidence="2 3">
    <name type="scientific">Bradyrhizobium niftali</name>
    <dbReference type="NCBI Taxonomy" id="2560055"/>
    <lineage>
        <taxon>Bacteria</taxon>
        <taxon>Pseudomonadati</taxon>
        <taxon>Pseudomonadota</taxon>
        <taxon>Alphaproteobacteria</taxon>
        <taxon>Hyphomicrobiales</taxon>
        <taxon>Nitrobacteraceae</taxon>
        <taxon>Bradyrhizobium</taxon>
    </lineage>
</organism>
<evidence type="ECO:0000256" key="1">
    <source>
        <dbReference type="SAM" id="Phobius"/>
    </source>
</evidence>